<organism evidence="1 2">
    <name type="scientific">Brevundimonas terrae</name>
    <dbReference type="NCBI Taxonomy" id="363631"/>
    <lineage>
        <taxon>Bacteria</taxon>
        <taxon>Pseudomonadati</taxon>
        <taxon>Pseudomonadota</taxon>
        <taxon>Alphaproteobacteria</taxon>
        <taxon>Caulobacterales</taxon>
        <taxon>Caulobacteraceae</taxon>
        <taxon>Brevundimonas</taxon>
    </lineage>
</organism>
<proteinExistence type="predicted"/>
<keyword evidence="2" id="KW-1185">Reference proteome</keyword>
<dbReference type="Proteomes" id="UP001500791">
    <property type="component" value="Unassembled WGS sequence"/>
</dbReference>
<accession>A0ABN0YCV5</accession>
<comment type="caution">
    <text evidence="1">The sequence shown here is derived from an EMBL/GenBank/DDBJ whole genome shotgun (WGS) entry which is preliminary data.</text>
</comment>
<name>A0ABN0YCV5_9CAUL</name>
<sequence>MGYAGSSDHAYPELSRLTSRLSHMIRAATEGERPFFISGFVFGFIVGIFDNCGPYGLEIAPLSP</sequence>
<protein>
    <submittedName>
        <fullName evidence="1">Uncharacterized protein</fullName>
    </submittedName>
</protein>
<reference evidence="1 2" key="1">
    <citation type="journal article" date="2019" name="Int. J. Syst. Evol. Microbiol.">
        <title>The Global Catalogue of Microorganisms (GCM) 10K type strain sequencing project: providing services to taxonomists for standard genome sequencing and annotation.</title>
        <authorList>
            <consortium name="The Broad Institute Genomics Platform"/>
            <consortium name="The Broad Institute Genome Sequencing Center for Infectious Disease"/>
            <person name="Wu L."/>
            <person name="Ma J."/>
        </authorList>
    </citation>
    <scope>NUCLEOTIDE SEQUENCE [LARGE SCALE GENOMIC DNA]</scope>
    <source>
        <strain evidence="1 2">JCM 13476</strain>
    </source>
</reference>
<gene>
    <name evidence="1" type="ORF">GCM10009093_17460</name>
</gene>
<dbReference type="EMBL" id="BAAAEJ010000007">
    <property type="protein sequence ID" value="GAA0391340.1"/>
    <property type="molecule type" value="Genomic_DNA"/>
</dbReference>
<evidence type="ECO:0000313" key="1">
    <source>
        <dbReference type="EMBL" id="GAA0391340.1"/>
    </source>
</evidence>
<evidence type="ECO:0000313" key="2">
    <source>
        <dbReference type="Proteomes" id="UP001500791"/>
    </source>
</evidence>